<dbReference type="GeneID" id="77931504"/>
<organism evidence="2 3">
    <name type="scientific">Streptomyces phage KimJongPhill</name>
    <dbReference type="NCBI Taxonomy" id="2848886"/>
    <lineage>
        <taxon>Viruses</taxon>
        <taxon>Duplodnaviria</taxon>
        <taxon>Heunggongvirae</taxon>
        <taxon>Uroviricota</taxon>
        <taxon>Caudoviricetes</taxon>
        <taxon>Zukovirus</taxon>
        <taxon>Zukovirus phill</taxon>
    </lineage>
</organism>
<evidence type="ECO:0000313" key="3">
    <source>
        <dbReference type="Proteomes" id="UP000683386"/>
    </source>
</evidence>
<dbReference type="Pfam" id="PF21722">
    <property type="entry name" value="Gly_rich_2"/>
    <property type="match status" value="1"/>
</dbReference>
<keyword evidence="3" id="KW-1185">Reference proteome</keyword>
<sequence>MSGSGSSRKAHDFLRSIAGFTEANAGPNIEGRPIRLGTVDYDYDPNDFLGGIYPRIMFDGEKVVSQKRYKTMVGYYPLPGHRVVLLPIGTTYLIIGTVSPATQDPKIDIFSTVGSDTWEKPQGARSIRVQVQAGGGAGGGVVATSTSQVCGAGGGAGGGYGESTLLANSVDDSVTVTVGSGGTGGTGTGGNGTSSSFGSYVSATGGPGGGTTGAVGTNAGISGATGASETIVGDIQINGQGGAFGIAAFSAVSAGGMGGNSYLGGGGRGCSAAGTVVSGTAGMGYGSGGGGAVSGTSANAAANGGDGAPGIVIVTTYF</sequence>
<reference evidence="2" key="1">
    <citation type="submission" date="2021-03" db="EMBL/GenBank/DDBJ databases">
        <authorList>
            <person name="Alqahtani R."/>
            <person name="Behailu E."/>
            <person name="Cappabianca D.W."/>
            <person name="Csanadi-Schwartz K.M."/>
            <person name="Dalal A.S."/>
            <person name="Fahim M.S."/>
            <person name="Franklin J.M."/>
            <person name="Gluckman M.H."/>
            <person name="Levine C.J."/>
            <person name="Martin N."/>
            <person name="Milza N."/>
            <person name="Najmabadi R."/>
            <person name="Newman A.M."/>
            <person name="Pajunar M."/>
            <person name="Qalawee I."/>
            <person name="Rizvi A."/>
            <person name="Samuel A."/>
            <person name="Smith A."/>
            <person name="Swann F.E."/>
            <person name="Sweeney P."/>
            <person name="Torres N.R."/>
            <person name="Ventrone L."/>
            <person name="Ventura L."/>
            <person name="Wroe M."/>
            <person name="Acquaye N.A."/>
            <person name="Agnes T.J."/>
            <person name="Ahmed A."/>
            <person name="Ahmed S."/>
            <person name="Amodu B.A."/>
            <person name="Arefeayne N.F."/>
            <person name="Asamoah-Frimpong E.A."/>
            <person name="Attaran A."/>
            <person name="Barragan J.M."/>
            <person name="Baumgarten L.N."/>
            <person name="Berhane B."/>
            <person name="Beyene A."/>
            <person name="Bhattarai B."/>
            <person name="Biondokin D.V."/>
            <person name="Boone B.K."/>
            <person name="Burney S.Z."/>
            <person name="Cayanan J.-R.T."/>
            <person name="Cesta G."/>
            <person name="Chang J."/>
            <person name="Chavez J."/>
            <person name="Chorbajian C."/>
            <person name="Christian S."/>
            <person name="Corns J.R."/>
            <person name="Corns N.R."/>
            <person name="Cowan J.T."/>
            <person name="Coyne C."/>
            <person name="Dadzie B."/>
            <person name="Datu D.-L.V."/>
            <person name="Deng B.C."/>
            <person name="Der L."/>
            <person name="Dickerson K."/>
            <person name="Dozier E."/>
            <person name="Egbunine A.O."/>
            <person name="Farooq M."/>
            <person name="Fonge A.E."/>
            <person name="Ghomsi-Nono M.P."/>
            <person name="Giampietro H."/>
            <person name="Gunnison R.P."/>
            <person name="Han S.H."/>
            <person name="Hennigan A.J."/>
            <person name="Hong A.N."/>
            <person name="Ijomor E.C."/>
            <person name="Jalali A."/>
            <person name="Jamil T.Z."/>
            <person name="Jenkins C.R."/>
            <person name="Joseph M.A."/>
            <person name="Jowanowitch O.J."/>
            <person name="Kang D."/>
            <person name="Khan A."/>
            <person name="Khan Z.K."/>
            <person name="Kiewe T."/>
            <person name="Kjerulf A.B."/>
            <person name="Kolosey V."/>
            <person name="Kurup M."/>
            <person name="Lee V.H."/>
            <person name="Llontop-Maldonado V."/>
            <person name="Long P."/>
            <person name="Lu N."/>
            <person name="Majekodunmi A."/>
            <person name="Malik H.W."/>
            <person name="Marcellino S.C."/>
            <person name="Martinez L.A."/>
            <person name="Meher F.N."/>
            <person name="Michelin M.A."/>
            <person name="Mitchell K.G."/>
            <person name="Mullens W.J."/>
            <person name="Nwakama C."/>
            <person name="Nwosu F.T."/>
            <person name="Oboh E.C."/>
            <person name="Odujinrin O."/>
            <person name="Ogunsan O."/>
            <person name="O'Neill K."/>
            <person name="Oxlaj J.A."/>
            <person name="Patel A.K."/>
            <person name="Patel B.R."/>
            <person name="Pham Q."/>
            <person name="Porter J."/>
            <person name="Portes J."/>
            <person name="Prokopenko A."/>
            <person name="Quraishi M."/>
            <person name="Qureshi M.-A."/>
            <person name="Rivera A."/>
            <person name="Rubalsky V."/>
            <person name="Saikali Y."/>
            <person name="Saqaf K."/>
            <person name="Saroya S.R."/>
            <person name="Seas A."/>
            <person name="Shadrick R.E."/>
            <person name="Sharda N."/>
            <person name="Sigindere M.T."/>
            <person name="Simbi V.G."/>
            <person name="Thuzar C."/>
            <person name="Tran K."/>
            <person name="Tran V.D."/>
            <person name="Trang W."/>
            <person name="Vaishnav N."/>
            <person name="Vuong K."/>
            <person name="Walker C."/>
            <person name="Wallace S.A."/>
            <person name="Warfield J.C."/>
            <person name="Wikina T."/>
            <person name="Wobbeking F.T."/>
            <person name="Worrent L.D."/>
            <person name="Yan T."/>
            <person name="Zehra A."/>
            <person name="Avazpour P."/>
            <person name="Kim F.M."/>
            <person name="Mason K."/>
            <person name="Nguyen D.A."/>
            <person name="Pettit S.M."/>
            <person name="Zhou O.J."/>
            <person name="Brissett D.L."/>
            <person name="Gualtieri C."/>
            <person name="Hufford T.M."/>
            <person name="Ko J.M."/>
            <person name="Novak J.K."/>
            <person name="Smith Z.M."/>
            <person name="Mayer-Bacon C."/>
            <person name="Erill I."/>
            <person name="Caruso S.M."/>
            <person name="Garlena R.A."/>
            <person name="Russell D.A."/>
            <person name="Pope W.H."/>
            <person name="Jacobs-Sera D."/>
            <person name="Hatfull G.F."/>
        </authorList>
    </citation>
    <scope>NUCLEOTIDE SEQUENCE</scope>
</reference>
<dbReference type="KEGG" id="vg:77931504"/>
<evidence type="ECO:0000259" key="1">
    <source>
        <dbReference type="Pfam" id="PF21722"/>
    </source>
</evidence>
<dbReference type="InterPro" id="IPR049304">
    <property type="entry name" value="Gly_rich_dom"/>
</dbReference>
<gene>
    <name evidence="2" type="primary">32</name>
    <name evidence="2" type="ORF">SEA_KIMJONGPHILL_32</name>
</gene>
<evidence type="ECO:0000313" key="2">
    <source>
        <dbReference type="EMBL" id="QWT29813.1"/>
    </source>
</evidence>
<proteinExistence type="predicted"/>
<name>A0A8F2E6C6_9CAUD</name>
<protein>
    <recommendedName>
        <fullName evidence="1">Glycine-rich domain-containing protein</fullName>
    </recommendedName>
</protein>
<dbReference type="Proteomes" id="UP000683386">
    <property type="component" value="Segment"/>
</dbReference>
<feature type="domain" description="Glycine-rich" evidence="1">
    <location>
        <begin position="113"/>
        <end position="316"/>
    </location>
</feature>
<accession>A0A8F2E6C6</accession>
<dbReference type="EMBL" id="MW822144">
    <property type="protein sequence ID" value="QWT29813.1"/>
    <property type="molecule type" value="Genomic_DNA"/>
</dbReference>
<dbReference type="RefSeq" id="YP_010655638.1">
    <property type="nucleotide sequence ID" value="NC_070830.1"/>
</dbReference>